<dbReference type="SMART" id="SM00174">
    <property type="entry name" value="RHO"/>
    <property type="match status" value="1"/>
</dbReference>
<keyword evidence="4" id="KW-0378">Hydrolase</keyword>
<dbReference type="SMART" id="SM00176">
    <property type="entry name" value="RAN"/>
    <property type="match status" value="1"/>
</dbReference>
<keyword evidence="3" id="KW-0547">Nucleotide-binding</keyword>
<dbReference type="SMART" id="SM00175">
    <property type="entry name" value="RAB"/>
    <property type="match status" value="1"/>
</dbReference>
<evidence type="ECO:0000256" key="3">
    <source>
        <dbReference type="ARBA" id="ARBA00022741"/>
    </source>
</evidence>
<dbReference type="Proteomes" id="UP000283634">
    <property type="component" value="Unassembled WGS sequence"/>
</dbReference>
<comment type="caution">
    <text evidence="8">The sequence shown here is derived from an EMBL/GenBank/DDBJ whole genome shotgun (WGS) entry which is preliminary data.</text>
</comment>
<dbReference type="GO" id="GO:0003924">
    <property type="term" value="F:GTPase activity"/>
    <property type="evidence" value="ECO:0007669"/>
    <property type="project" value="InterPro"/>
</dbReference>
<organism evidence="8 9">
    <name type="scientific">Trypanosoma rangeli</name>
    <dbReference type="NCBI Taxonomy" id="5698"/>
    <lineage>
        <taxon>Eukaryota</taxon>
        <taxon>Discoba</taxon>
        <taxon>Euglenozoa</taxon>
        <taxon>Kinetoplastea</taxon>
        <taxon>Metakinetoplastina</taxon>
        <taxon>Trypanosomatida</taxon>
        <taxon>Trypanosomatidae</taxon>
        <taxon>Trypanosoma</taxon>
        <taxon>Herpetosoma</taxon>
    </lineage>
</organism>
<evidence type="ECO:0000256" key="5">
    <source>
        <dbReference type="ARBA" id="ARBA00023134"/>
    </source>
</evidence>
<dbReference type="PANTHER" id="PTHR24070">
    <property type="entry name" value="RAS, DI-RAS, AND RHEB FAMILY MEMBERS OF SMALL GTPASE SUPERFAMILY"/>
    <property type="match status" value="1"/>
</dbReference>
<dbReference type="InterPro" id="IPR001806">
    <property type="entry name" value="Small_GTPase"/>
</dbReference>
<evidence type="ECO:0000256" key="6">
    <source>
        <dbReference type="ARBA" id="ARBA00023136"/>
    </source>
</evidence>
<dbReference type="PROSITE" id="PS51421">
    <property type="entry name" value="RAS"/>
    <property type="match status" value="1"/>
</dbReference>
<dbReference type="Gene3D" id="3.40.50.300">
    <property type="entry name" value="P-loop containing nucleotide triphosphate hydrolases"/>
    <property type="match status" value="1"/>
</dbReference>
<evidence type="ECO:0000256" key="1">
    <source>
        <dbReference type="ARBA" id="ARBA00004236"/>
    </source>
</evidence>
<keyword evidence="6" id="KW-0472">Membrane</keyword>
<dbReference type="InterPro" id="IPR005225">
    <property type="entry name" value="Small_GTP-bd"/>
</dbReference>
<keyword evidence="5" id="KW-0342">GTP-binding</keyword>
<dbReference type="GO" id="GO:0007165">
    <property type="term" value="P:signal transduction"/>
    <property type="evidence" value="ECO:0007669"/>
    <property type="project" value="InterPro"/>
</dbReference>
<dbReference type="InterPro" id="IPR027417">
    <property type="entry name" value="P-loop_NTPase"/>
</dbReference>
<dbReference type="GO" id="GO:0005886">
    <property type="term" value="C:plasma membrane"/>
    <property type="evidence" value="ECO:0007669"/>
    <property type="project" value="UniProtKB-SubCell"/>
</dbReference>
<evidence type="ECO:0000256" key="2">
    <source>
        <dbReference type="ARBA" id="ARBA00022475"/>
    </source>
</evidence>
<dbReference type="PROSITE" id="PS51419">
    <property type="entry name" value="RAB"/>
    <property type="match status" value="1"/>
</dbReference>
<keyword evidence="9" id="KW-1185">Reference proteome</keyword>
<dbReference type="NCBIfam" id="TIGR00231">
    <property type="entry name" value="small_GTP"/>
    <property type="match status" value="1"/>
</dbReference>
<gene>
    <name evidence="8" type="ORF">TraAM80_10032</name>
</gene>
<dbReference type="Pfam" id="PF00071">
    <property type="entry name" value="Ras"/>
    <property type="match status" value="1"/>
</dbReference>
<dbReference type="EMBL" id="MKGL01000765">
    <property type="protein sequence ID" value="RNE95970.1"/>
    <property type="molecule type" value="Genomic_DNA"/>
</dbReference>
<dbReference type="AlphaFoldDB" id="A0A3R7LYA6"/>
<name>A0A3R7LYA6_TRYRA</name>
<evidence type="ECO:0000256" key="7">
    <source>
        <dbReference type="SAM" id="MobiDB-lite"/>
    </source>
</evidence>
<keyword evidence="2" id="KW-1003">Cell membrane</keyword>
<dbReference type="OMA" id="EYKLVVM"/>
<dbReference type="OrthoDB" id="5976022at2759"/>
<dbReference type="FunFam" id="3.40.50.300:FF:001763">
    <property type="entry name" value="Ras family gtpase"/>
    <property type="match status" value="1"/>
</dbReference>
<sequence length="239" mass="25722">MPDIPIVVLGGGGVGKSCLTIQYIQGHFVDKYDATIEDVYRKPIDLDNQPAVLTIVDTAGQDAFGAMRDQYLRKGQGFVLVYSITDAESFQQLKRIYAQLCRVKGGKSVPCVVVGNKIDEVNYRAVSPEEGSLFAAQAQCPFLEVTAKNRRMAEEVFETLVHTIRNGGNASEQKHANGAGGTFRTDARQSGTGLHASDNAGLHLVAPSALSPPSYPKKKKSMRSAVSAAALLSLPPLMR</sequence>
<dbReference type="GO" id="GO:0005525">
    <property type="term" value="F:GTP binding"/>
    <property type="evidence" value="ECO:0007669"/>
    <property type="project" value="UniProtKB-KW"/>
</dbReference>
<dbReference type="CDD" id="cd00876">
    <property type="entry name" value="Ras"/>
    <property type="match status" value="1"/>
</dbReference>
<dbReference type="RefSeq" id="XP_029233472.1">
    <property type="nucleotide sequence ID" value="XM_029386684.1"/>
</dbReference>
<dbReference type="PRINTS" id="PR00449">
    <property type="entry name" value="RASTRNSFRMNG"/>
</dbReference>
<dbReference type="VEuPathDB" id="TriTrypDB:TRSC58_06612"/>
<protein>
    <submittedName>
        <fullName evidence="8">Putative small GTP-binding protein RAB6</fullName>
    </submittedName>
</protein>
<evidence type="ECO:0000256" key="4">
    <source>
        <dbReference type="ARBA" id="ARBA00022801"/>
    </source>
</evidence>
<accession>A0A3R7LYA6</accession>
<dbReference type="SMART" id="SM00173">
    <property type="entry name" value="RAS"/>
    <property type="match status" value="1"/>
</dbReference>
<evidence type="ECO:0000313" key="9">
    <source>
        <dbReference type="Proteomes" id="UP000283634"/>
    </source>
</evidence>
<dbReference type="InterPro" id="IPR020849">
    <property type="entry name" value="Small_GTPase_Ras-type"/>
</dbReference>
<reference evidence="8 9" key="1">
    <citation type="journal article" date="2018" name="BMC Genomics">
        <title>Genomic comparison of Trypanosoma conorhini and Trypanosoma rangeli to Trypanosoma cruzi strains of high and low virulence.</title>
        <authorList>
            <person name="Bradwell K.R."/>
            <person name="Koparde V.N."/>
            <person name="Matveyev A.V."/>
            <person name="Serrano M.G."/>
            <person name="Alves J.M."/>
            <person name="Parikh H."/>
            <person name="Huang B."/>
            <person name="Lee V."/>
            <person name="Espinosa-Alvarez O."/>
            <person name="Ortiz P.A."/>
            <person name="Costa-Martins A.G."/>
            <person name="Teixeira M.M."/>
            <person name="Buck G.A."/>
        </authorList>
    </citation>
    <scope>NUCLEOTIDE SEQUENCE [LARGE SCALE GENOMIC DNA]</scope>
    <source>
        <strain evidence="8 9">AM80</strain>
    </source>
</reference>
<feature type="region of interest" description="Disordered" evidence="7">
    <location>
        <begin position="168"/>
        <end position="198"/>
    </location>
</feature>
<dbReference type="GO" id="GO:0061118">
    <property type="term" value="P:regulation of positive chemotaxis to cAMP"/>
    <property type="evidence" value="ECO:0007669"/>
    <property type="project" value="UniProtKB-ARBA"/>
</dbReference>
<evidence type="ECO:0000313" key="8">
    <source>
        <dbReference type="EMBL" id="RNE95970.1"/>
    </source>
</evidence>
<comment type="subcellular location">
    <subcellularLocation>
        <location evidence="1">Cell membrane</location>
    </subcellularLocation>
</comment>
<dbReference type="GeneID" id="40333965"/>
<dbReference type="SUPFAM" id="SSF52540">
    <property type="entry name" value="P-loop containing nucleoside triphosphate hydrolases"/>
    <property type="match status" value="1"/>
</dbReference>
<proteinExistence type="predicted"/>